<dbReference type="OrthoDB" id="10036828at2759"/>
<evidence type="ECO:0000259" key="7">
    <source>
        <dbReference type="PROSITE" id="PS50106"/>
    </source>
</evidence>
<evidence type="ECO:0000256" key="1">
    <source>
        <dbReference type="ARBA" id="ARBA00004184"/>
    </source>
</evidence>
<evidence type="ECO:0000256" key="3">
    <source>
        <dbReference type="ARBA" id="ARBA00022753"/>
    </source>
</evidence>
<dbReference type="SMART" id="SM00228">
    <property type="entry name" value="PDZ"/>
    <property type="match status" value="1"/>
</dbReference>
<dbReference type="GO" id="GO:0032456">
    <property type="term" value="P:endocytic recycling"/>
    <property type="evidence" value="ECO:0007669"/>
    <property type="project" value="TreeGrafter"/>
</dbReference>
<dbReference type="Pfam" id="PF00787">
    <property type="entry name" value="PX"/>
    <property type="match status" value="1"/>
</dbReference>
<dbReference type="Gene3D" id="1.20.80.60">
    <property type="match status" value="1"/>
</dbReference>
<evidence type="ECO:0000256" key="2">
    <source>
        <dbReference type="ARBA" id="ARBA00004412"/>
    </source>
</evidence>
<proteinExistence type="predicted"/>
<dbReference type="CDD" id="cd06886">
    <property type="entry name" value="PX_SNX27"/>
    <property type="match status" value="1"/>
</dbReference>
<evidence type="ECO:0000256" key="6">
    <source>
        <dbReference type="SAM" id="MobiDB-lite"/>
    </source>
</evidence>
<dbReference type="PROSITE" id="PS50195">
    <property type="entry name" value="PX"/>
    <property type="match status" value="1"/>
</dbReference>
<dbReference type="Gene3D" id="2.30.42.10">
    <property type="match status" value="1"/>
</dbReference>
<evidence type="ECO:0000313" key="11">
    <source>
        <dbReference type="Proteomes" id="UP000218231"/>
    </source>
</evidence>
<dbReference type="Pfam" id="PF00788">
    <property type="entry name" value="RA"/>
    <property type="match status" value="1"/>
</dbReference>
<accession>A0A2A2J9F9</accession>
<evidence type="ECO:0000256" key="4">
    <source>
        <dbReference type="ARBA" id="ARBA00023121"/>
    </source>
</evidence>
<sequence length="569" mass="65316">MYEESDESTDDSSGKFRSSNWTNKGGGTRSYDPRPHLVTVVKSSTGFGFNIKGQVSEGGQLRSINGELYAPLQHVSAVLPGGAAEKAHLRKGDRILEVNGVNVEGATHRQVVDTIKHGGDRLTMIVISVPDEEIDRFEAGEESNISCRHDYSESRSLPVTIPSYHYVNDGLERYVVFNIHMAGRHLGSRRYSEFRELHSLLNKEFIDFAFPKFPGKWPFNLSSQQLDARRRALEKYLEQVCSVRVIADSDIMQVFLTECDPLCEVELRVLLPDGSPLCLLIRRNASAAQLYNFIQRKLNMSSQMSTFCALFEVLDGGFERRIMDSECPHSLYVQNYSSASSTCLVLKKFIFDIDRERQLCEKDSMFQHFVFLQAISDTNSGRIKTQHKTYQLKAMQDERNANKYLEMVRNLAGYNEVVFPPCGCSVRKDGDIVMSISWKGILMKAHPELEQLSQVEISWDDVIHYRTINEGTVFVFEYRRAEKKSKIIQLFTNYADYMAECFSQIAYERQVASDWKCNSLRQVSLSSNTESLEEDVQRREETFRNRQENETSQPRNSNKHDDEEEEDEQ</sequence>
<dbReference type="EMBL" id="LIAE01010590">
    <property type="protein sequence ID" value="PAV58251.1"/>
    <property type="molecule type" value="Genomic_DNA"/>
</dbReference>
<dbReference type="InterPro" id="IPR036034">
    <property type="entry name" value="PDZ_sf"/>
</dbReference>
<dbReference type="SUPFAM" id="SSF54236">
    <property type="entry name" value="Ubiquitin-like"/>
    <property type="match status" value="1"/>
</dbReference>
<dbReference type="AlphaFoldDB" id="A0A2A2J9F9"/>
<reference evidence="10 11" key="1">
    <citation type="journal article" date="2017" name="Curr. Biol.">
        <title>Genome architecture and evolution of a unichromosomal asexual nematode.</title>
        <authorList>
            <person name="Fradin H."/>
            <person name="Zegar C."/>
            <person name="Gutwein M."/>
            <person name="Lucas J."/>
            <person name="Kovtun M."/>
            <person name="Corcoran D."/>
            <person name="Baugh L.R."/>
            <person name="Kiontke K."/>
            <person name="Gunsalus K."/>
            <person name="Fitch D.H."/>
            <person name="Piano F."/>
        </authorList>
    </citation>
    <scope>NUCLEOTIDE SEQUENCE [LARGE SCALE GENOMIC DNA]</scope>
    <source>
        <strain evidence="10">PF1309</strain>
    </source>
</reference>
<dbReference type="InterPro" id="IPR001478">
    <property type="entry name" value="PDZ"/>
</dbReference>
<feature type="domain" description="PX" evidence="8">
    <location>
        <begin position="155"/>
        <end position="263"/>
    </location>
</feature>
<feature type="region of interest" description="Disordered" evidence="6">
    <location>
        <begin position="1"/>
        <end position="35"/>
    </location>
</feature>
<feature type="compositionally biased region" description="Acidic residues" evidence="6">
    <location>
        <begin position="1"/>
        <end position="10"/>
    </location>
</feature>
<protein>
    <recommendedName>
        <fullName evidence="12">Sorting nexin-27</fullName>
    </recommendedName>
</protein>
<dbReference type="InterPro" id="IPR029071">
    <property type="entry name" value="Ubiquitin-like_domsf"/>
</dbReference>
<dbReference type="STRING" id="2018661.A0A2A2J9F9"/>
<comment type="subcellular location">
    <subcellularLocation>
        <location evidence="2">Early endosome</location>
    </subcellularLocation>
    <subcellularLocation>
        <location evidence="1">Endomembrane system</location>
        <topology evidence="1">Peripheral membrane protein</topology>
    </subcellularLocation>
</comment>
<dbReference type="InterPro" id="IPR036871">
    <property type="entry name" value="PX_dom_sf"/>
</dbReference>
<feature type="domain" description="PDZ" evidence="7">
    <location>
        <begin position="37"/>
        <end position="130"/>
    </location>
</feature>
<keyword evidence="5" id="KW-0472">Membrane</keyword>
<dbReference type="PANTHER" id="PTHR12431">
    <property type="entry name" value="SORTING NEXIN 17 AND 27"/>
    <property type="match status" value="1"/>
</dbReference>
<dbReference type="SUPFAM" id="SSF64268">
    <property type="entry name" value="PX domain"/>
    <property type="match status" value="1"/>
</dbReference>
<dbReference type="GO" id="GO:0005769">
    <property type="term" value="C:early endosome"/>
    <property type="evidence" value="ECO:0007669"/>
    <property type="project" value="UniProtKB-SubCell"/>
</dbReference>
<organism evidence="10 11">
    <name type="scientific">Diploscapter pachys</name>
    <dbReference type="NCBI Taxonomy" id="2018661"/>
    <lineage>
        <taxon>Eukaryota</taxon>
        <taxon>Metazoa</taxon>
        <taxon>Ecdysozoa</taxon>
        <taxon>Nematoda</taxon>
        <taxon>Chromadorea</taxon>
        <taxon>Rhabditida</taxon>
        <taxon>Rhabditina</taxon>
        <taxon>Rhabditomorpha</taxon>
        <taxon>Rhabditoidea</taxon>
        <taxon>Rhabditidae</taxon>
        <taxon>Diploscapter</taxon>
    </lineage>
</organism>
<dbReference type="GO" id="GO:0007165">
    <property type="term" value="P:signal transduction"/>
    <property type="evidence" value="ECO:0007669"/>
    <property type="project" value="InterPro"/>
</dbReference>
<dbReference type="FunFam" id="2.30.42.10:FF:000061">
    <property type="entry name" value="sorting nexin-27 isoform X2"/>
    <property type="match status" value="1"/>
</dbReference>
<dbReference type="Gene3D" id="3.10.20.90">
    <property type="entry name" value="Phosphatidylinositol 3-kinase Catalytic Subunit, Chain A, domain 1"/>
    <property type="match status" value="1"/>
</dbReference>
<keyword evidence="4" id="KW-0446">Lipid-binding</keyword>
<feature type="region of interest" description="Disordered" evidence="6">
    <location>
        <begin position="528"/>
        <end position="569"/>
    </location>
</feature>
<gene>
    <name evidence="10" type="ORF">WR25_11908</name>
</gene>
<dbReference type="PANTHER" id="PTHR12431:SF19">
    <property type="entry name" value="SORTING NEXIN-27"/>
    <property type="match status" value="1"/>
</dbReference>
<keyword evidence="3" id="KW-0967">Endosome</keyword>
<evidence type="ECO:0000313" key="10">
    <source>
        <dbReference type="EMBL" id="PAV58251.1"/>
    </source>
</evidence>
<dbReference type="GO" id="GO:0032266">
    <property type="term" value="F:phosphatidylinositol-3-phosphate binding"/>
    <property type="evidence" value="ECO:0007669"/>
    <property type="project" value="InterPro"/>
</dbReference>
<dbReference type="SMART" id="SM00312">
    <property type="entry name" value="PX"/>
    <property type="match status" value="1"/>
</dbReference>
<evidence type="ECO:0000259" key="8">
    <source>
        <dbReference type="PROSITE" id="PS50195"/>
    </source>
</evidence>
<dbReference type="FunFam" id="3.30.1520.10:FF:000003">
    <property type="entry name" value="sorting nexin-27 isoform X2"/>
    <property type="match status" value="1"/>
</dbReference>
<comment type="caution">
    <text evidence="10">The sequence shown here is derived from an EMBL/GenBank/DDBJ whole genome shotgun (WGS) entry which is preliminary data.</text>
</comment>
<dbReference type="PROSITE" id="PS50106">
    <property type="entry name" value="PDZ"/>
    <property type="match status" value="1"/>
</dbReference>
<dbReference type="InterPro" id="IPR037833">
    <property type="entry name" value="SNX27_PX"/>
</dbReference>
<dbReference type="PROSITE" id="PS50200">
    <property type="entry name" value="RA"/>
    <property type="match status" value="1"/>
</dbReference>
<dbReference type="GO" id="GO:0006886">
    <property type="term" value="P:intracellular protein transport"/>
    <property type="evidence" value="ECO:0007669"/>
    <property type="project" value="TreeGrafter"/>
</dbReference>
<evidence type="ECO:0008006" key="12">
    <source>
        <dbReference type="Google" id="ProtNLM"/>
    </source>
</evidence>
<dbReference type="InterPro" id="IPR001683">
    <property type="entry name" value="PX_dom"/>
</dbReference>
<feature type="compositionally biased region" description="Basic and acidic residues" evidence="6">
    <location>
        <begin position="535"/>
        <end position="549"/>
    </location>
</feature>
<dbReference type="Proteomes" id="UP000218231">
    <property type="component" value="Unassembled WGS sequence"/>
</dbReference>
<dbReference type="Pfam" id="PF00595">
    <property type="entry name" value="PDZ"/>
    <property type="match status" value="1"/>
</dbReference>
<evidence type="ECO:0000259" key="9">
    <source>
        <dbReference type="PROSITE" id="PS50200"/>
    </source>
</evidence>
<dbReference type="CDD" id="cd23070">
    <property type="entry name" value="PDZ_SNX27-like"/>
    <property type="match status" value="1"/>
</dbReference>
<feature type="domain" description="Ras-associating" evidence="9">
    <location>
        <begin position="263"/>
        <end position="351"/>
    </location>
</feature>
<evidence type="ECO:0000256" key="5">
    <source>
        <dbReference type="ARBA" id="ARBA00023136"/>
    </source>
</evidence>
<dbReference type="SUPFAM" id="SSF50156">
    <property type="entry name" value="PDZ domain-like"/>
    <property type="match status" value="1"/>
</dbReference>
<keyword evidence="11" id="KW-1185">Reference proteome</keyword>
<dbReference type="InterPro" id="IPR000159">
    <property type="entry name" value="RA_dom"/>
</dbReference>
<name>A0A2A2J9F9_9BILA</name>
<dbReference type="Gene3D" id="3.30.1520.10">
    <property type="entry name" value="Phox-like domain"/>
    <property type="match status" value="1"/>
</dbReference>